<dbReference type="SUPFAM" id="SSF75138">
    <property type="entry name" value="HprK N-terminal domain-like"/>
    <property type="match status" value="1"/>
</dbReference>
<name>A0A0F5IY61_9BACT</name>
<protein>
    <recommendedName>
        <fullName evidence="2">DRTGG domain-containing protein</fullName>
    </recommendedName>
</protein>
<proteinExistence type="predicted"/>
<evidence type="ECO:0000313" key="3">
    <source>
        <dbReference type="EMBL" id="KKB50556.1"/>
    </source>
</evidence>
<accession>A0A0F5IY61</accession>
<gene>
    <name evidence="3" type="ORF">HMPREF1536_04092</name>
</gene>
<dbReference type="EMBL" id="AQHW01000020">
    <property type="protein sequence ID" value="KKB50556.1"/>
    <property type="molecule type" value="Genomic_DNA"/>
</dbReference>
<reference evidence="3 4" key="1">
    <citation type="submission" date="2013-04" db="EMBL/GenBank/DDBJ databases">
        <title>The Genome Sequence of Parabacteroides gordonii DSM 23371.</title>
        <authorList>
            <consortium name="The Broad Institute Genomics Platform"/>
            <person name="Earl A."/>
            <person name="Ward D."/>
            <person name="Feldgarden M."/>
            <person name="Gevers D."/>
            <person name="Martens E."/>
            <person name="Sakamoto M."/>
            <person name="Benno Y."/>
            <person name="Suzuki N."/>
            <person name="Matsunaga N."/>
            <person name="Koshihara K."/>
            <person name="Seki M."/>
            <person name="Komiya H."/>
            <person name="Walker B."/>
            <person name="Young S."/>
            <person name="Zeng Q."/>
            <person name="Gargeya S."/>
            <person name="Fitzgerald M."/>
            <person name="Haas B."/>
            <person name="Abouelleil A."/>
            <person name="Allen A.W."/>
            <person name="Alvarado L."/>
            <person name="Arachchi H.M."/>
            <person name="Berlin A.M."/>
            <person name="Chapman S.B."/>
            <person name="Gainer-Dewar J."/>
            <person name="Goldberg J."/>
            <person name="Griggs A."/>
            <person name="Gujja S."/>
            <person name="Hansen M."/>
            <person name="Howarth C."/>
            <person name="Imamovic A."/>
            <person name="Ireland A."/>
            <person name="Larimer J."/>
            <person name="McCowan C."/>
            <person name="Murphy C."/>
            <person name="Pearson M."/>
            <person name="Poon T.W."/>
            <person name="Priest M."/>
            <person name="Roberts A."/>
            <person name="Saif S."/>
            <person name="Shea T."/>
            <person name="Sisk P."/>
            <person name="Sykes S."/>
            <person name="Wortman J."/>
            <person name="Nusbaum C."/>
            <person name="Birren B."/>
        </authorList>
    </citation>
    <scope>NUCLEOTIDE SEQUENCE [LARGE SCALE GENOMIC DNA]</scope>
    <source>
        <strain evidence="3 4">MS-1</strain>
    </source>
</reference>
<dbReference type="RefSeq" id="WP_028729379.1">
    <property type="nucleotide sequence ID" value="NZ_KE386763.1"/>
</dbReference>
<dbReference type="InterPro" id="IPR028979">
    <property type="entry name" value="Ser_kin/Pase_Hpr-like_N_sf"/>
</dbReference>
<comment type="subunit">
    <text evidence="1">Homohexamer.</text>
</comment>
<dbReference type="Pfam" id="PF07085">
    <property type="entry name" value="DRTGG"/>
    <property type="match status" value="1"/>
</dbReference>
<evidence type="ECO:0000256" key="1">
    <source>
        <dbReference type="ARBA" id="ARBA00011643"/>
    </source>
</evidence>
<keyword evidence="4" id="KW-1185">Reference proteome</keyword>
<dbReference type="AlphaFoldDB" id="A0A0F5IY61"/>
<evidence type="ECO:0000313" key="4">
    <source>
        <dbReference type="Proteomes" id="UP000033035"/>
    </source>
</evidence>
<organism evidence="3 4">
    <name type="scientific">Parabacteroides gordonii MS-1 = DSM 23371</name>
    <dbReference type="NCBI Taxonomy" id="1203610"/>
    <lineage>
        <taxon>Bacteria</taxon>
        <taxon>Pseudomonadati</taxon>
        <taxon>Bacteroidota</taxon>
        <taxon>Bacteroidia</taxon>
        <taxon>Bacteroidales</taxon>
        <taxon>Tannerellaceae</taxon>
        <taxon>Parabacteroides</taxon>
    </lineage>
</organism>
<feature type="domain" description="DRTGG" evidence="2">
    <location>
        <begin position="5"/>
        <end position="107"/>
    </location>
</feature>
<dbReference type="Proteomes" id="UP000033035">
    <property type="component" value="Unassembled WGS sequence"/>
</dbReference>
<evidence type="ECO:0000259" key="2">
    <source>
        <dbReference type="Pfam" id="PF07085"/>
    </source>
</evidence>
<dbReference type="PATRIC" id="fig|1203610.3.peg.4170"/>
<dbReference type="InterPro" id="IPR010766">
    <property type="entry name" value="DRTGG"/>
</dbReference>
<comment type="caution">
    <text evidence="3">The sequence shown here is derived from an EMBL/GenBank/DDBJ whole genome shotgun (WGS) entry which is preliminary data.</text>
</comment>
<dbReference type="Gene3D" id="3.40.1390.20">
    <property type="entry name" value="HprK N-terminal domain-like"/>
    <property type="match status" value="1"/>
</dbReference>
<dbReference type="STRING" id="1203610.HMPREF1536_04092"/>
<dbReference type="HOGENOM" id="CLU_140224_1_0_10"/>
<sequence>MKVSDLIKELELTVFCGEESLDTEIKGGYTSDLLSDVMGHMEEGMLWVTMQTHQNIVAVATLKDAAAVLVVNGASPDEETLQKGREEGIPLLGTPLSAFVISGKIYQLLQNA</sequence>